<dbReference type="InParanoid" id="A0A1Y2FG42"/>
<sequence length="392" mass="43533">MEAQPAQQPTSTTYTRPQQPADAYAATLPVETLTRIFELAKEGVQDPFDRQNMRWSFQEISCQWSIAVGKQRDYAVGYERQAEALGNALRSSGREDEVRSLALSQKLMGGSQGATVELLKLCSALKKLELIRVGRFYSAYGDEEALEAMSKLKEVQEVVFMGAPEALTLSRVLHAWPVLRSLRLSCRFRNETSMLDPMPSVALQHLDIVPDLDMIRELLLYIKDSDLPRSLTVRDYQGCFRRLLDPKVAEALLPLASRLHRFSAPDPWQPSPAFDHFISSMSSLRQLEIGYSGTQPLPDVDGGGTGHNLPPAAALRNLTSLQELVLRQTLFVQDAAQLAPTLVEILDAPPSSFKRIEVHLSLFYGSEGGEEARAEIAAKAEAAGIRLLIRRS</sequence>
<evidence type="ECO:0000313" key="2">
    <source>
        <dbReference type="EMBL" id="ORY82384.1"/>
    </source>
</evidence>
<dbReference type="InterPro" id="IPR032675">
    <property type="entry name" value="LRR_dom_sf"/>
</dbReference>
<dbReference type="Proteomes" id="UP000193467">
    <property type="component" value="Unassembled WGS sequence"/>
</dbReference>
<feature type="region of interest" description="Disordered" evidence="1">
    <location>
        <begin position="1"/>
        <end position="20"/>
    </location>
</feature>
<accession>A0A1Y2FG42</accession>
<reference evidence="2 3" key="1">
    <citation type="submission" date="2016-07" db="EMBL/GenBank/DDBJ databases">
        <title>Pervasive Adenine N6-methylation of Active Genes in Fungi.</title>
        <authorList>
            <consortium name="DOE Joint Genome Institute"/>
            <person name="Mondo S.J."/>
            <person name="Dannebaum R.O."/>
            <person name="Kuo R.C."/>
            <person name="Labutti K."/>
            <person name="Haridas S."/>
            <person name="Kuo A."/>
            <person name="Salamov A."/>
            <person name="Ahrendt S.R."/>
            <person name="Lipzen A."/>
            <person name="Sullivan W."/>
            <person name="Andreopoulos W.B."/>
            <person name="Clum A."/>
            <person name="Lindquist E."/>
            <person name="Daum C."/>
            <person name="Ramamoorthy G.K."/>
            <person name="Gryganskyi A."/>
            <person name="Culley D."/>
            <person name="Magnuson J.K."/>
            <person name="James T.Y."/>
            <person name="O'Malley M.A."/>
            <person name="Stajich J.E."/>
            <person name="Spatafora J.W."/>
            <person name="Visel A."/>
            <person name="Grigoriev I.V."/>
        </authorList>
    </citation>
    <scope>NUCLEOTIDE SEQUENCE [LARGE SCALE GENOMIC DNA]</scope>
    <source>
        <strain evidence="2 3">62-1032</strain>
    </source>
</reference>
<organism evidence="2 3">
    <name type="scientific">Leucosporidium creatinivorum</name>
    <dbReference type="NCBI Taxonomy" id="106004"/>
    <lineage>
        <taxon>Eukaryota</taxon>
        <taxon>Fungi</taxon>
        <taxon>Dikarya</taxon>
        <taxon>Basidiomycota</taxon>
        <taxon>Pucciniomycotina</taxon>
        <taxon>Microbotryomycetes</taxon>
        <taxon>Leucosporidiales</taxon>
        <taxon>Leucosporidium</taxon>
    </lineage>
</organism>
<evidence type="ECO:0008006" key="4">
    <source>
        <dbReference type="Google" id="ProtNLM"/>
    </source>
</evidence>
<dbReference type="AlphaFoldDB" id="A0A1Y2FG42"/>
<proteinExistence type="predicted"/>
<feature type="compositionally biased region" description="Polar residues" evidence="1">
    <location>
        <begin position="1"/>
        <end position="18"/>
    </location>
</feature>
<evidence type="ECO:0000313" key="3">
    <source>
        <dbReference type="Proteomes" id="UP000193467"/>
    </source>
</evidence>
<dbReference type="Gene3D" id="3.80.10.10">
    <property type="entry name" value="Ribonuclease Inhibitor"/>
    <property type="match status" value="1"/>
</dbReference>
<comment type="caution">
    <text evidence="2">The sequence shown here is derived from an EMBL/GenBank/DDBJ whole genome shotgun (WGS) entry which is preliminary data.</text>
</comment>
<gene>
    <name evidence="2" type="ORF">BCR35DRAFT_303793</name>
</gene>
<dbReference type="EMBL" id="MCGR01000021">
    <property type="protein sequence ID" value="ORY82384.1"/>
    <property type="molecule type" value="Genomic_DNA"/>
</dbReference>
<name>A0A1Y2FG42_9BASI</name>
<keyword evidence="3" id="KW-1185">Reference proteome</keyword>
<evidence type="ECO:0000256" key="1">
    <source>
        <dbReference type="SAM" id="MobiDB-lite"/>
    </source>
</evidence>
<protein>
    <recommendedName>
        <fullName evidence="4">F-box domain-containing protein</fullName>
    </recommendedName>
</protein>